<sequence>MKAIDQMTPREREHIIHDLEVEHRVAVVEAAKIKREMRQLAAALESKERRIQEIETGIALLR</sequence>
<name>A0A514A3K2_9CAUD</name>
<evidence type="ECO:0000256" key="1">
    <source>
        <dbReference type="SAM" id="Coils"/>
    </source>
</evidence>
<dbReference type="RefSeq" id="YP_010063469.1">
    <property type="nucleotide sequence ID" value="NC_054806.1"/>
</dbReference>
<keyword evidence="3" id="KW-1185">Reference proteome</keyword>
<feature type="coiled-coil region" evidence="1">
    <location>
        <begin position="30"/>
        <end position="57"/>
    </location>
</feature>
<keyword evidence="1" id="KW-0175">Coiled coil</keyword>
<evidence type="ECO:0000313" key="3">
    <source>
        <dbReference type="Proteomes" id="UP000320155"/>
    </source>
</evidence>
<organism evidence="2 3">
    <name type="scientific">Mycobacterium phage Benvolio</name>
    <dbReference type="NCBI Taxonomy" id="2591074"/>
    <lineage>
        <taxon>Viruses</taxon>
        <taxon>Duplodnaviria</taxon>
        <taxon>Heunggongvirae</taxon>
        <taxon>Uroviricota</taxon>
        <taxon>Caudoviricetes</taxon>
        <taxon>Turbidovirus</taxon>
        <taxon>Turbidovirus benvolio</taxon>
    </lineage>
</organism>
<protein>
    <submittedName>
        <fullName evidence="2">Uncharacterized protein</fullName>
    </submittedName>
</protein>
<dbReference type="KEGG" id="vg:64947277"/>
<dbReference type="EMBL" id="MK919472">
    <property type="protein sequence ID" value="QDH47850.1"/>
    <property type="molecule type" value="Genomic_DNA"/>
</dbReference>
<dbReference type="Proteomes" id="UP000320155">
    <property type="component" value="Segment"/>
</dbReference>
<accession>A0A514A3K2</accession>
<dbReference type="GeneID" id="64947277"/>
<proteinExistence type="predicted"/>
<reference evidence="2 3" key="1">
    <citation type="submission" date="2019-05" db="EMBL/GenBank/DDBJ databases">
        <authorList>
            <person name="Adams R."/>
            <person name="Akbary L.S."/>
            <person name="Andrews M.B."/>
            <person name="Baumann C.N."/>
            <person name="Belamarich J.P."/>
            <person name="Bhuta P.S."/>
            <person name="Campbell C.V."/>
            <person name="Crevits C.K."/>
            <person name="Crockett C.R."/>
            <person name="Dolan H.E."/>
            <person name="Ellis C.L."/>
            <person name="Elsasser D.N."/>
            <person name="Fenwick S.L."/>
            <person name="Guo R."/>
            <person name="Jackson A.R."/>
            <person name="Kaur A."/>
            <person name="Madison K.A."/>
            <person name="Kivimaki S.E."/>
            <person name="Martin A.Y."/>
            <person name="McChesney S.A."/>
            <person name="McCreary M.E."/>
            <person name="McMahill K.J."/>
            <person name="Nicely M.K."/>
            <person name="Ofsa J.B."/>
            <person name="Redle J.D."/>
            <person name="Santos M.R."/>
            <person name="Stiltner K.B."/>
            <person name="Taheny A.C."/>
            <person name="Tran P.V."/>
            <person name="Tunckanat T."/>
            <person name="Villavicencio A.P."/>
            <person name="Voshell S.M."/>
            <person name="Williams K.J."/>
            <person name="Witmer C.E."/>
            <person name="Woodruff E.H."/>
            <person name="Garlena R.A."/>
            <person name="Russell D.A."/>
            <person name="Pope W.H."/>
            <person name="Jacobs-Sera D."/>
            <person name="Hatfull G.F."/>
        </authorList>
    </citation>
    <scope>NUCLEOTIDE SEQUENCE [LARGE SCALE GENOMIC DNA]</scope>
</reference>
<evidence type="ECO:0000313" key="2">
    <source>
        <dbReference type="EMBL" id="QDH47850.1"/>
    </source>
</evidence>
<gene>
    <name evidence="2" type="primary">32</name>
    <name evidence="2" type="ORF">SEA_BENVOLIO_32</name>
</gene>